<dbReference type="PANTHER" id="PTHR43072">
    <property type="entry name" value="N-ACETYLTRANSFERASE"/>
    <property type="match status" value="1"/>
</dbReference>
<gene>
    <name evidence="5" type="primary">pat</name>
    <name evidence="5" type="ordered locus">Sez_1514</name>
</gene>
<dbReference type="HOGENOM" id="CLU_013985_4_2_9"/>
<dbReference type="InterPro" id="IPR000182">
    <property type="entry name" value="GNAT_dom"/>
</dbReference>
<dbReference type="AlphaFoldDB" id="B4U4D0"/>
<keyword evidence="3" id="KW-1133">Transmembrane helix</keyword>
<dbReference type="PROSITE" id="PS51186">
    <property type="entry name" value="GNAT"/>
    <property type="match status" value="1"/>
</dbReference>
<keyword evidence="3" id="KW-0472">Membrane</keyword>
<feature type="transmembrane region" description="Helical" evidence="3">
    <location>
        <begin position="6"/>
        <end position="25"/>
    </location>
</feature>
<accession>B4U4D0</accession>
<dbReference type="PANTHER" id="PTHR43072:SF23">
    <property type="entry name" value="UPF0039 PROTEIN C11D3.02C"/>
    <property type="match status" value="1"/>
</dbReference>
<dbReference type="EMBL" id="CP001129">
    <property type="protein sequence ID" value="ACG62847.1"/>
    <property type="molecule type" value="Genomic_DNA"/>
</dbReference>
<dbReference type="GO" id="GO:0016747">
    <property type="term" value="F:acyltransferase activity, transferring groups other than amino-acyl groups"/>
    <property type="evidence" value="ECO:0007669"/>
    <property type="project" value="InterPro"/>
</dbReference>
<dbReference type="Proteomes" id="UP000001873">
    <property type="component" value="Chromosome"/>
</dbReference>
<dbReference type="KEGG" id="sez:Sez_1514"/>
<sequence length="225" mass="25708">MFRDQAFLVSVLLTRPLFWSILGKLGGLLMRRIRLATLADAKTLLDIYRPYVEETAVTFEYTVPSLTEFERRLSDIMVFYPCLVVEEEGGILGYAYASRFHARAAYAWSAEVTIYLAQEARGRGLGSALYHRLESYLKGMGILNCNACIASPAHATPYLTNSSQVFHEKLGYRLVGRFHQSGYKFNQWFDMVWMEKLLGEHDVPPRPVMSFRDLLCRSNGLNDTL</sequence>
<evidence type="ECO:0000256" key="2">
    <source>
        <dbReference type="ARBA" id="ARBA00023315"/>
    </source>
</evidence>
<evidence type="ECO:0000256" key="1">
    <source>
        <dbReference type="ARBA" id="ARBA00022679"/>
    </source>
</evidence>
<feature type="domain" description="N-acetyltransferase" evidence="4">
    <location>
        <begin position="31"/>
        <end position="199"/>
    </location>
</feature>
<proteinExistence type="predicted"/>
<reference evidence="5 6" key="1">
    <citation type="journal article" date="2008" name="PLoS ONE">
        <title>Genome sequence of a lancefield group C Streptococcus zooepidemicus strain causing epidemic nephritis: new information about an old disease.</title>
        <authorList>
            <person name="Beres S.B."/>
            <person name="Sesso R."/>
            <person name="Pinto S.W.L."/>
            <person name="Hoe N.P."/>
            <person name="Porcella S.F."/>
            <person name="Deleo F.R."/>
            <person name="Musser J.M."/>
        </authorList>
    </citation>
    <scope>NUCLEOTIDE SEQUENCE [LARGE SCALE GENOMIC DNA]</scope>
    <source>
        <strain evidence="5 6">MGCS10565</strain>
    </source>
</reference>
<keyword evidence="1" id="KW-0808">Transferase</keyword>
<protein>
    <submittedName>
        <fullName evidence="5">Phosphinothricin N-acetyltransferase</fullName>
    </submittedName>
</protein>
<name>B4U4D0_STREM</name>
<evidence type="ECO:0000256" key="3">
    <source>
        <dbReference type="SAM" id="Phobius"/>
    </source>
</evidence>
<keyword evidence="3" id="KW-0812">Transmembrane</keyword>
<dbReference type="InterPro" id="IPR016181">
    <property type="entry name" value="Acyl_CoA_acyltransferase"/>
</dbReference>
<evidence type="ECO:0000313" key="6">
    <source>
        <dbReference type="Proteomes" id="UP000001873"/>
    </source>
</evidence>
<dbReference type="Gene3D" id="3.40.630.30">
    <property type="match status" value="1"/>
</dbReference>
<evidence type="ECO:0000313" key="5">
    <source>
        <dbReference type="EMBL" id="ACG62847.1"/>
    </source>
</evidence>
<evidence type="ECO:0000259" key="4">
    <source>
        <dbReference type="PROSITE" id="PS51186"/>
    </source>
</evidence>
<organism evidence="5 6">
    <name type="scientific">Streptococcus equi subsp. zooepidemicus (strain MGCS10565)</name>
    <dbReference type="NCBI Taxonomy" id="552526"/>
    <lineage>
        <taxon>Bacteria</taxon>
        <taxon>Bacillati</taxon>
        <taxon>Bacillota</taxon>
        <taxon>Bacilli</taxon>
        <taxon>Lactobacillales</taxon>
        <taxon>Streptococcaceae</taxon>
        <taxon>Streptococcus</taxon>
    </lineage>
</organism>
<dbReference type="SUPFAM" id="SSF55729">
    <property type="entry name" value="Acyl-CoA N-acyltransferases (Nat)"/>
    <property type="match status" value="1"/>
</dbReference>
<dbReference type="CDD" id="cd04301">
    <property type="entry name" value="NAT_SF"/>
    <property type="match status" value="1"/>
</dbReference>
<dbReference type="Pfam" id="PF13420">
    <property type="entry name" value="Acetyltransf_4"/>
    <property type="match status" value="1"/>
</dbReference>
<keyword evidence="2" id="KW-0012">Acyltransferase</keyword>